<gene>
    <name evidence="2" type="ORF">EV695_1173</name>
</gene>
<evidence type="ECO:0000313" key="3">
    <source>
        <dbReference type="Proteomes" id="UP000294887"/>
    </source>
</evidence>
<feature type="domain" description="MoaB/Mog" evidence="1">
    <location>
        <begin position="12"/>
        <end position="172"/>
    </location>
</feature>
<comment type="caution">
    <text evidence="2">The sequence shown here is derived from an EMBL/GenBank/DDBJ whole genome shotgun (WGS) entry which is preliminary data.</text>
</comment>
<dbReference type="CDD" id="cd00885">
    <property type="entry name" value="cinA"/>
    <property type="match status" value="1"/>
</dbReference>
<name>A0A4R1F6U1_9GAMM</name>
<evidence type="ECO:0000259" key="1">
    <source>
        <dbReference type="SMART" id="SM00852"/>
    </source>
</evidence>
<proteinExistence type="predicted"/>
<dbReference type="Proteomes" id="UP000294887">
    <property type="component" value="Unassembled WGS sequence"/>
</dbReference>
<evidence type="ECO:0000313" key="2">
    <source>
        <dbReference type="EMBL" id="TCJ89310.1"/>
    </source>
</evidence>
<organism evidence="2 3">
    <name type="scientific">Cocleimonas flava</name>
    <dbReference type="NCBI Taxonomy" id="634765"/>
    <lineage>
        <taxon>Bacteria</taxon>
        <taxon>Pseudomonadati</taxon>
        <taxon>Pseudomonadota</taxon>
        <taxon>Gammaproteobacteria</taxon>
        <taxon>Thiotrichales</taxon>
        <taxon>Thiotrichaceae</taxon>
        <taxon>Cocleimonas</taxon>
    </lineage>
</organism>
<dbReference type="InterPro" id="IPR001453">
    <property type="entry name" value="MoaB/Mog_dom"/>
</dbReference>
<sequence length="257" mass="29044">MSNAVSTDQKIGLILIGDELLNGSRQDKHMARVIEILKARGMSLSWVRMIVDTREEIVANLKQTKALNDVVFSFGGIGATPDDQTRAAASEAFNQKFIRHPEAKALIEDKFGESAYPSRILMADLPEHATMIPNPVNQVPGFKIEHHHFVPGFPDMAWPMVEWVLDTYYTHLKNDTPNVEWRWDILGTPESVLLPMMNELLKKFEAVNLSSLPSTVRRGDLIDFGLKGPEEDVTKAAKWLEEKLQAMDVAYKFREAK</sequence>
<dbReference type="SMART" id="SM00852">
    <property type="entry name" value="MoCF_biosynth"/>
    <property type="match status" value="1"/>
</dbReference>
<dbReference type="InterPro" id="IPR036425">
    <property type="entry name" value="MoaB/Mog-like_dom_sf"/>
</dbReference>
<reference evidence="2 3" key="1">
    <citation type="submission" date="2019-03" db="EMBL/GenBank/DDBJ databases">
        <title>Genomic Encyclopedia of Type Strains, Phase IV (KMG-IV): sequencing the most valuable type-strain genomes for metagenomic binning, comparative biology and taxonomic classification.</title>
        <authorList>
            <person name="Goeker M."/>
        </authorList>
    </citation>
    <scope>NUCLEOTIDE SEQUENCE [LARGE SCALE GENOMIC DNA]</scope>
    <source>
        <strain evidence="2 3">DSM 24830</strain>
    </source>
</reference>
<dbReference type="InterPro" id="IPR050101">
    <property type="entry name" value="CinA"/>
</dbReference>
<dbReference type="AlphaFoldDB" id="A0A4R1F6U1"/>
<accession>A0A4R1F6U1</accession>
<dbReference type="Pfam" id="PF00994">
    <property type="entry name" value="MoCF_biosynth"/>
    <property type="match status" value="1"/>
</dbReference>
<dbReference type="PANTHER" id="PTHR13939">
    <property type="entry name" value="NICOTINAMIDE-NUCLEOTIDE AMIDOHYDROLASE PNCC"/>
    <property type="match status" value="1"/>
</dbReference>
<dbReference type="Gene3D" id="3.40.980.10">
    <property type="entry name" value="MoaB/Mog-like domain"/>
    <property type="match status" value="1"/>
</dbReference>
<dbReference type="PANTHER" id="PTHR13939:SF0">
    <property type="entry name" value="NMN AMIDOHYDROLASE-LIKE PROTEIN YFAY"/>
    <property type="match status" value="1"/>
</dbReference>
<keyword evidence="3" id="KW-1185">Reference proteome</keyword>
<protein>
    <submittedName>
        <fullName evidence="2">Molybdopterin-biosynthesis enzyme MoeA-like protein</fullName>
    </submittedName>
</protein>
<dbReference type="SUPFAM" id="SSF53218">
    <property type="entry name" value="Molybdenum cofactor biosynthesis proteins"/>
    <property type="match status" value="1"/>
</dbReference>
<dbReference type="EMBL" id="SMFQ01000002">
    <property type="protein sequence ID" value="TCJ89310.1"/>
    <property type="molecule type" value="Genomic_DNA"/>
</dbReference>
<dbReference type="RefSeq" id="WP_131904945.1">
    <property type="nucleotide sequence ID" value="NZ_BAAAFU010000008.1"/>
</dbReference>
<dbReference type="OrthoDB" id="9801454at2"/>